<dbReference type="PANTHER" id="PTHR15696">
    <property type="entry name" value="SMG-7 SUPPRESSOR WITH MORPHOLOGICAL EFFECT ON GENITALIA PROTEIN 7"/>
    <property type="match status" value="1"/>
</dbReference>
<evidence type="ECO:0000313" key="3">
    <source>
        <dbReference type="EMBL" id="CAI9724197.1"/>
    </source>
</evidence>
<dbReference type="GO" id="GO:0070034">
    <property type="term" value="F:telomerase RNA binding"/>
    <property type="evidence" value="ECO:0007669"/>
    <property type="project" value="TreeGrafter"/>
</dbReference>
<dbReference type="GO" id="GO:0005697">
    <property type="term" value="C:telomerase holoenzyme complex"/>
    <property type="evidence" value="ECO:0007669"/>
    <property type="project" value="TreeGrafter"/>
</dbReference>
<dbReference type="CDD" id="cd09884">
    <property type="entry name" value="PIN_Smg5-like"/>
    <property type="match status" value="1"/>
</dbReference>
<organism evidence="3 4">
    <name type="scientific">Octopus vulgaris</name>
    <name type="common">Common octopus</name>
    <dbReference type="NCBI Taxonomy" id="6645"/>
    <lineage>
        <taxon>Eukaryota</taxon>
        <taxon>Metazoa</taxon>
        <taxon>Spiralia</taxon>
        <taxon>Lophotrochozoa</taxon>
        <taxon>Mollusca</taxon>
        <taxon>Cephalopoda</taxon>
        <taxon>Coleoidea</taxon>
        <taxon>Octopodiformes</taxon>
        <taxon>Octopoda</taxon>
        <taxon>Incirrata</taxon>
        <taxon>Octopodidae</taxon>
        <taxon>Octopus</taxon>
    </lineage>
</organism>
<feature type="coiled-coil region" evidence="1">
    <location>
        <begin position="29"/>
        <end position="56"/>
    </location>
</feature>
<gene>
    <name evidence="3" type="ORF">OCTVUL_1B016627</name>
</gene>
<evidence type="ECO:0000256" key="1">
    <source>
        <dbReference type="SAM" id="Coils"/>
    </source>
</evidence>
<dbReference type="Gene3D" id="3.40.50.1010">
    <property type="entry name" value="5'-nuclease"/>
    <property type="match status" value="1"/>
</dbReference>
<dbReference type="GO" id="GO:0042162">
    <property type="term" value="F:telomeric DNA binding"/>
    <property type="evidence" value="ECO:0007669"/>
    <property type="project" value="TreeGrafter"/>
</dbReference>
<dbReference type="EMBL" id="OX597819">
    <property type="protein sequence ID" value="CAI9724197.1"/>
    <property type="molecule type" value="Genomic_DNA"/>
</dbReference>
<evidence type="ECO:0000313" key="4">
    <source>
        <dbReference type="Proteomes" id="UP001162480"/>
    </source>
</evidence>
<feature type="domain" description="PIN" evidence="2">
    <location>
        <begin position="68"/>
        <end position="195"/>
    </location>
</feature>
<dbReference type="Pfam" id="PF13638">
    <property type="entry name" value="PIN_4"/>
    <property type="match status" value="1"/>
</dbReference>
<dbReference type="FunFam" id="3.40.50.1010:FF:000033">
    <property type="entry name" value="Blast:Protein SMG5"/>
    <property type="match status" value="1"/>
</dbReference>
<dbReference type="Proteomes" id="UP001162480">
    <property type="component" value="Chromosome 6"/>
</dbReference>
<sequence>MSACATRSVSKYDLMVIHKSQVQISRTDRVNAESRRNQLMRDMAQLRLQAEVSQLEGSLEIDQPIFPPYLVAHTSVLCDALPYLKQLTQTARCIIIIPLAVIDILDFLKKTSAKAREAIRWLELEFRHGNRYIRAQKCNERLSLTGDSNLKKTNRDVWCLVEIVDCCQYLAQQSGDFSHSGVTTVLISNDLNTCDGSNFIKDMQNKGQCQDISFEKITDFVSKWKGIWKSKG</sequence>
<name>A0AA36AZM7_OCTVU</name>
<proteinExistence type="predicted"/>
<keyword evidence="1" id="KW-0175">Coiled coil</keyword>
<dbReference type="SMART" id="SM00670">
    <property type="entry name" value="PINc"/>
    <property type="match status" value="1"/>
</dbReference>
<dbReference type="InterPro" id="IPR045153">
    <property type="entry name" value="Est1/Ebs1-like"/>
</dbReference>
<accession>A0AA36AZM7</accession>
<protein>
    <recommendedName>
        <fullName evidence="2">PIN domain-containing protein</fullName>
    </recommendedName>
</protein>
<dbReference type="InterPro" id="IPR002716">
    <property type="entry name" value="PIN_dom"/>
</dbReference>
<dbReference type="GO" id="GO:0000184">
    <property type="term" value="P:nuclear-transcribed mRNA catabolic process, nonsense-mediated decay"/>
    <property type="evidence" value="ECO:0007669"/>
    <property type="project" value="TreeGrafter"/>
</dbReference>
<dbReference type="PANTHER" id="PTHR15696:SF7">
    <property type="entry name" value="NONSENSE-MEDIATED MRNA DECAY FACTOR"/>
    <property type="match status" value="1"/>
</dbReference>
<evidence type="ECO:0000259" key="2">
    <source>
        <dbReference type="SMART" id="SM00670"/>
    </source>
</evidence>
<dbReference type="AlphaFoldDB" id="A0AA36AZM7"/>
<keyword evidence="4" id="KW-1185">Reference proteome</keyword>
<reference evidence="3" key="1">
    <citation type="submission" date="2023-08" db="EMBL/GenBank/DDBJ databases">
        <authorList>
            <person name="Alioto T."/>
            <person name="Alioto T."/>
            <person name="Gomez Garrido J."/>
        </authorList>
    </citation>
    <scope>NUCLEOTIDE SEQUENCE</scope>
</reference>